<keyword evidence="3 5" id="KW-0067">ATP-binding</keyword>
<sequence>MSTFGIEEEFFLLDPVSGCPAEPDDSTRAALMGIRAGAMETQHELLDCQVEMATPVCTTSAEAVQALLEYRRALARTSADLGLLAVSLGTAPLIPGTPALISPHERYKEIHRFLPGISGEHYVSGVHVHVAIPDSEAGVLALNGLRRWLPLLTAIGSNSPFWRGEDTGFASWRSIHYRRWSVQGIQPYFADATDYYRRMSAILASDVVLDSGHIGWAARLSSNYPTIEIRVADAQLRADETVALAMIVRALVETGIQAPVHSCDMHPEMLDLASWQAAKHGLSGNQLDPDAGHSVPTDILVGALLRHIQEALDENGDSDLVHAAVERLLRDGNGAQRQRASLARGGLTTVLHDAAVDLTS</sequence>
<reference evidence="6 7" key="1">
    <citation type="submission" date="2019-07" db="EMBL/GenBank/DDBJ databases">
        <title>Analysis of the biochemical properties, biological activity and biotechnological potential of siderophores and biosurfactants produced by Antarctic psychrotolerant bacteria.</title>
        <authorList>
            <person name="Styczynski M."/>
            <person name="Krucon T."/>
            <person name="Decewicz P."/>
            <person name="Dziewit L."/>
        </authorList>
    </citation>
    <scope>NUCLEOTIDE SEQUENCE [LARGE SCALE GENOMIC DNA]</scope>
    <source>
        <strain evidence="6 7">ANT_H27</strain>
    </source>
</reference>
<comment type="catalytic activity">
    <reaction evidence="4 5">
        <text>L-cysteine + L-glutamate + ATP = gamma-L-glutamyl-L-cysteine + ADP + phosphate + H(+)</text>
        <dbReference type="Rhea" id="RHEA:13285"/>
        <dbReference type="ChEBI" id="CHEBI:15378"/>
        <dbReference type="ChEBI" id="CHEBI:29985"/>
        <dbReference type="ChEBI" id="CHEBI:30616"/>
        <dbReference type="ChEBI" id="CHEBI:35235"/>
        <dbReference type="ChEBI" id="CHEBI:43474"/>
        <dbReference type="ChEBI" id="CHEBI:58173"/>
        <dbReference type="ChEBI" id="CHEBI:456216"/>
        <dbReference type="EC" id="6.3.2.2"/>
    </reaction>
</comment>
<comment type="similarity">
    <text evidence="5">Belongs to the glutamate--cysteine ligase type 2 family. YbdK subfamily.</text>
</comment>
<keyword evidence="2 5" id="KW-0547">Nucleotide-binding</keyword>
<dbReference type="SUPFAM" id="SSF55931">
    <property type="entry name" value="Glutamine synthetase/guanido kinase"/>
    <property type="match status" value="1"/>
</dbReference>
<dbReference type="Gene3D" id="3.30.590.20">
    <property type="match status" value="1"/>
</dbReference>
<dbReference type="OrthoDB" id="9769628at2"/>
<dbReference type="PANTHER" id="PTHR36510:SF1">
    <property type="entry name" value="GLUTAMATE--CYSTEINE LIGASE 2-RELATED"/>
    <property type="match status" value="1"/>
</dbReference>
<accession>A0A5B0ELJ1</accession>
<name>A0A5B0ELJ1_9MICC</name>
<evidence type="ECO:0000256" key="2">
    <source>
        <dbReference type="ARBA" id="ARBA00022741"/>
    </source>
</evidence>
<dbReference type="NCBIfam" id="NF010041">
    <property type="entry name" value="PRK13517.1-1"/>
    <property type="match status" value="1"/>
</dbReference>
<dbReference type="RefSeq" id="WP_007270173.1">
    <property type="nucleotide sequence ID" value="NZ_JBITUG010000022.1"/>
</dbReference>
<comment type="caution">
    <text evidence="6">The sequence shown here is derived from an EMBL/GenBank/DDBJ whole genome shotgun (WGS) entry which is preliminary data.</text>
</comment>
<evidence type="ECO:0000256" key="1">
    <source>
        <dbReference type="ARBA" id="ARBA00022598"/>
    </source>
</evidence>
<dbReference type="InterPro" id="IPR006336">
    <property type="entry name" value="GCS2"/>
</dbReference>
<evidence type="ECO:0000313" key="6">
    <source>
        <dbReference type="EMBL" id="KAA0978620.1"/>
    </source>
</evidence>
<dbReference type="GO" id="GO:0004357">
    <property type="term" value="F:glutamate-cysteine ligase activity"/>
    <property type="evidence" value="ECO:0007669"/>
    <property type="project" value="UniProtKB-EC"/>
</dbReference>
<dbReference type="EMBL" id="VOBL01000004">
    <property type="protein sequence ID" value="KAA0978620.1"/>
    <property type="molecule type" value="Genomic_DNA"/>
</dbReference>
<protein>
    <recommendedName>
        <fullName evidence="5">Putative glutamate--cysteine ligase 2</fullName>
        <ecNumber evidence="5">6.3.2.2</ecNumber>
    </recommendedName>
    <alternativeName>
        <fullName evidence="5">Gamma-glutamylcysteine synthetase 2</fullName>
        <shortName evidence="5">GCS 2</shortName>
        <shortName evidence="5">Gamma-GCS 2</shortName>
    </alternativeName>
</protein>
<dbReference type="AlphaFoldDB" id="A0A5B0ELJ1"/>
<dbReference type="NCBIfam" id="TIGR02050">
    <property type="entry name" value="gshA_cyan_rel"/>
    <property type="match status" value="1"/>
</dbReference>
<dbReference type="GO" id="GO:0042398">
    <property type="term" value="P:modified amino acid biosynthetic process"/>
    <property type="evidence" value="ECO:0007669"/>
    <property type="project" value="InterPro"/>
</dbReference>
<dbReference type="HAMAP" id="MF_01609">
    <property type="entry name" value="Glu_cys_ligase_2"/>
    <property type="match status" value="1"/>
</dbReference>
<proteinExistence type="inferred from homology"/>
<dbReference type="InterPro" id="IPR014746">
    <property type="entry name" value="Gln_synth/guanido_kin_cat_dom"/>
</dbReference>
<dbReference type="PANTHER" id="PTHR36510">
    <property type="entry name" value="GLUTAMATE--CYSTEINE LIGASE 2-RELATED"/>
    <property type="match status" value="1"/>
</dbReference>
<dbReference type="Pfam" id="PF04107">
    <property type="entry name" value="GCS2"/>
    <property type="match status" value="1"/>
</dbReference>
<dbReference type="EC" id="6.3.2.2" evidence="5"/>
<evidence type="ECO:0000256" key="5">
    <source>
        <dbReference type="HAMAP-Rule" id="MF_01609"/>
    </source>
</evidence>
<comment type="function">
    <text evidence="5">ATP-dependent carboxylate-amine ligase which exhibits weak glutamate--cysteine ligase activity.</text>
</comment>
<dbReference type="InterPro" id="IPR050141">
    <property type="entry name" value="GCL_type2/YbdK_subfam"/>
</dbReference>
<dbReference type="GO" id="GO:0005524">
    <property type="term" value="F:ATP binding"/>
    <property type="evidence" value="ECO:0007669"/>
    <property type="project" value="UniProtKB-KW"/>
</dbReference>
<organism evidence="6 7">
    <name type="scientific">Paeniglutamicibacter gangotriensis</name>
    <dbReference type="NCBI Taxonomy" id="254787"/>
    <lineage>
        <taxon>Bacteria</taxon>
        <taxon>Bacillati</taxon>
        <taxon>Actinomycetota</taxon>
        <taxon>Actinomycetes</taxon>
        <taxon>Micrococcales</taxon>
        <taxon>Micrococcaceae</taxon>
        <taxon>Paeniglutamicibacter</taxon>
    </lineage>
</organism>
<evidence type="ECO:0000256" key="3">
    <source>
        <dbReference type="ARBA" id="ARBA00022840"/>
    </source>
</evidence>
<dbReference type="Proteomes" id="UP000323856">
    <property type="component" value="Unassembled WGS sequence"/>
</dbReference>
<evidence type="ECO:0000313" key="7">
    <source>
        <dbReference type="Proteomes" id="UP000323856"/>
    </source>
</evidence>
<keyword evidence="1 5" id="KW-0436">Ligase</keyword>
<gene>
    <name evidence="6" type="ORF">FQ154_05150</name>
</gene>
<dbReference type="InterPro" id="IPR011793">
    <property type="entry name" value="YbdK"/>
</dbReference>
<evidence type="ECO:0000256" key="4">
    <source>
        <dbReference type="ARBA" id="ARBA00048819"/>
    </source>
</evidence>